<dbReference type="Proteomes" id="UP001589646">
    <property type="component" value="Unassembled WGS sequence"/>
</dbReference>
<accession>A0ABV5Q0N0</accession>
<reference evidence="1 2" key="1">
    <citation type="submission" date="2024-09" db="EMBL/GenBank/DDBJ databases">
        <authorList>
            <person name="Sun Q."/>
            <person name="Mori K."/>
        </authorList>
    </citation>
    <scope>NUCLEOTIDE SEQUENCE [LARGE SCALE GENOMIC DNA]</scope>
    <source>
        <strain evidence="1 2">JCM 3323</strain>
    </source>
</reference>
<evidence type="ECO:0000313" key="2">
    <source>
        <dbReference type="Proteomes" id="UP001589646"/>
    </source>
</evidence>
<keyword evidence="2" id="KW-1185">Reference proteome</keyword>
<evidence type="ECO:0000313" key="1">
    <source>
        <dbReference type="EMBL" id="MFB9529026.1"/>
    </source>
</evidence>
<protein>
    <submittedName>
        <fullName evidence="1">Uncharacterized protein</fullName>
    </submittedName>
</protein>
<proteinExistence type="predicted"/>
<comment type="caution">
    <text evidence="1">The sequence shown here is derived from an EMBL/GenBank/DDBJ whole genome shotgun (WGS) entry which is preliminary data.</text>
</comment>
<dbReference type="RefSeq" id="WP_346128982.1">
    <property type="nucleotide sequence ID" value="NZ_BAAAXC010000015.1"/>
</dbReference>
<organism evidence="1 2">
    <name type="scientific">Nonomuraea roseola</name>
    <dbReference type="NCBI Taxonomy" id="46179"/>
    <lineage>
        <taxon>Bacteria</taxon>
        <taxon>Bacillati</taxon>
        <taxon>Actinomycetota</taxon>
        <taxon>Actinomycetes</taxon>
        <taxon>Streptosporangiales</taxon>
        <taxon>Streptosporangiaceae</taxon>
        <taxon>Nonomuraea</taxon>
    </lineage>
</organism>
<name>A0ABV5Q0N0_9ACTN</name>
<sequence length="81" mass="9451">MSIVQGERKWTRTDVVELVKGGARVAITYRVADTWRVGKFHERTFEGPTKVDRYTGELDFMHPHGWRMLVSYRDLVSLVVL</sequence>
<gene>
    <name evidence="1" type="ORF">ACFFRN_20610</name>
</gene>
<dbReference type="EMBL" id="JBHMCE010000006">
    <property type="protein sequence ID" value="MFB9529026.1"/>
    <property type="molecule type" value="Genomic_DNA"/>
</dbReference>